<keyword evidence="2" id="KW-0560">Oxidoreductase</keyword>
<dbReference type="NCBIfam" id="NF005495">
    <property type="entry name" value="PRK07109.1"/>
    <property type="match status" value="1"/>
</dbReference>
<dbReference type="Proteomes" id="UP000050465">
    <property type="component" value="Unassembled WGS sequence"/>
</dbReference>
<dbReference type="EMBL" id="LJZR01000028">
    <property type="protein sequence ID" value="KPQ33706.1"/>
    <property type="molecule type" value="Genomic_DNA"/>
</dbReference>
<dbReference type="SMART" id="SM00822">
    <property type="entry name" value="PKS_KR"/>
    <property type="match status" value="1"/>
</dbReference>
<evidence type="ECO:0000259" key="4">
    <source>
        <dbReference type="SMART" id="SM00822"/>
    </source>
</evidence>
<evidence type="ECO:0000256" key="3">
    <source>
        <dbReference type="RuleBase" id="RU000363"/>
    </source>
</evidence>
<name>A0A0N8KMG9_9CYAN</name>
<accession>A0A0N8KMG9</accession>
<sequence length="333" mass="35700">MQLKPIPQQVVVIVGASSGIGRDSALEFAKRGAKVVVAARNKDALSSLVAEVEQVEGEVISQIADVADAEQVQAIARTAATTFGRIDTWVHNAATGIVAPFADTALEEFRRVIEVTLMGQVYGAKSALPYLKQAGGGSFISISSMEGRRALPLQSAYSTAKHGLEGFLESLRVELAHEGANINVTSIKPAVINTPFYNHARTKVGVKPTGIPPYYSPRVVTNAILHAAEYPTRDYIVGDVGRLLDLTQKVSPAIVDKALELIGYQGQKTDDPKQVQDPDNLFEPMPGYEQVNGDFDHLTVPSLSDWIYQNPAKAIGVAAIAAAFIYSGSRQSL</sequence>
<feature type="domain" description="Ketoreductase" evidence="4">
    <location>
        <begin position="9"/>
        <end position="190"/>
    </location>
</feature>
<dbReference type="PANTHER" id="PTHR44196">
    <property type="entry name" value="DEHYDROGENASE/REDUCTASE SDR FAMILY MEMBER 7B"/>
    <property type="match status" value="1"/>
</dbReference>
<comment type="similarity">
    <text evidence="1 3">Belongs to the short-chain dehydrogenases/reductases (SDR) family.</text>
</comment>
<organism evidence="5 6">
    <name type="scientific">Phormidesmis priestleyi Ana</name>
    <dbReference type="NCBI Taxonomy" id="1666911"/>
    <lineage>
        <taxon>Bacteria</taxon>
        <taxon>Bacillati</taxon>
        <taxon>Cyanobacteriota</taxon>
        <taxon>Cyanophyceae</taxon>
        <taxon>Leptolyngbyales</taxon>
        <taxon>Leptolyngbyaceae</taxon>
        <taxon>Phormidesmis</taxon>
    </lineage>
</organism>
<dbReference type="PROSITE" id="PS00061">
    <property type="entry name" value="ADH_SHORT"/>
    <property type="match status" value="1"/>
</dbReference>
<evidence type="ECO:0000256" key="1">
    <source>
        <dbReference type="ARBA" id="ARBA00006484"/>
    </source>
</evidence>
<evidence type="ECO:0000256" key="2">
    <source>
        <dbReference type="ARBA" id="ARBA00023002"/>
    </source>
</evidence>
<protein>
    <submittedName>
        <fullName evidence="5">Short-chain dehydrogenase</fullName>
    </submittedName>
</protein>
<dbReference type="Pfam" id="PF00106">
    <property type="entry name" value="adh_short"/>
    <property type="match status" value="1"/>
</dbReference>
<dbReference type="InterPro" id="IPR036291">
    <property type="entry name" value="NAD(P)-bd_dom_sf"/>
</dbReference>
<dbReference type="PRINTS" id="PR00080">
    <property type="entry name" value="SDRFAMILY"/>
</dbReference>
<comment type="caution">
    <text evidence="5">The sequence shown here is derived from an EMBL/GenBank/DDBJ whole genome shotgun (WGS) entry which is preliminary data.</text>
</comment>
<dbReference type="InterPro" id="IPR002347">
    <property type="entry name" value="SDR_fam"/>
</dbReference>
<dbReference type="PANTHER" id="PTHR44196:SF1">
    <property type="entry name" value="DEHYDROGENASE_REDUCTASE SDR FAMILY MEMBER 7B"/>
    <property type="match status" value="1"/>
</dbReference>
<dbReference type="GO" id="GO:0016020">
    <property type="term" value="C:membrane"/>
    <property type="evidence" value="ECO:0007669"/>
    <property type="project" value="TreeGrafter"/>
</dbReference>
<proteinExistence type="inferred from homology"/>
<dbReference type="CDD" id="cd05360">
    <property type="entry name" value="SDR_c3"/>
    <property type="match status" value="1"/>
</dbReference>
<dbReference type="AlphaFoldDB" id="A0A0N8KMG9"/>
<reference evidence="5 6" key="1">
    <citation type="submission" date="2015-09" db="EMBL/GenBank/DDBJ databases">
        <title>Identification and resolution of microdiversity through metagenomic sequencing of parallel consortia.</title>
        <authorList>
            <person name="Nelson W.C."/>
            <person name="Romine M.F."/>
            <person name="Lindemann S.R."/>
        </authorList>
    </citation>
    <scope>NUCLEOTIDE SEQUENCE [LARGE SCALE GENOMIC DNA]</scope>
    <source>
        <strain evidence="5">Ana</strain>
    </source>
</reference>
<dbReference type="Gene3D" id="3.40.50.720">
    <property type="entry name" value="NAD(P)-binding Rossmann-like Domain"/>
    <property type="match status" value="1"/>
</dbReference>
<gene>
    <name evidence="5" type="ORF">HLUCCA11_17690</name>
</gene>
<dbReference type="PRINTS" id="PR00081">
    <property type="entry name" value="GDHRDH"/>
</dbReference>
<evidence type="ECO:0000313" key="5">
    <source>
        <dbReference type="EMBL" id="KPQ33706.1"/>
    </source>
</evidence>
<dbReference type="InterPro" id="IPR020904">
    <property type="entry name" value="Sc_DH/Rdtase_CS"/>
</dbReference>
<dbReference type="InterPro" id="IPR057326">
    <property type="entry name" value="KR_dom"/>
</dbReference>
<dbReference type="SUPFAM" id="SSF51735">
    <property type="entry name" value="NAD(P)-binding Rossmann-fold domains"/>
    <property type="match status" value="1"/>
</dbReference>
<dbReference type="GO" id="GO:0016491">
    <property type="term" value="F:oxidoreductase activity"/>
    <property type="evidence" value="ECO:0007669"/>
    <property type="project" value="UniProtKB-KW"/>
</dbReference>
<evidence type="ECO:0000313" key="6">
    <source>
        <dbReference type="Proteomes" id="UP000050465"/>
    </source>
</evidence>
<dbReference type="STRING" id="1666911.HLUCCA11_17690"/>